<dbReference type="Proteomes" id="UP000283585">
    <property type="component" value="Unassembled WGS sequence"/>
</dbReference>
<proteinExistence type="predicted"/>
<reference evidence="1 2" key="1">
    <citation type="submission" date="2018-08" db="EMBL/GenBank/DDBJ databases">
        <title>A genome reference for cultivated species of the human gut microbiota.</title>
        <authorList>
            <person name="Zou Y."/>
            <person name="Xue W."/>
            <person name="Luo G."/>
        </authorList>
    </citation>
    <scope>NUCLEOTIDE SEQUENCE [LARGE SCALE GENOMIC DNA]</scope>
    <source>
        <strain evidence="1 2">AF29-2BH</strain>
    </source>
</reference>
<comment type="caution">
    <text evidence="1">The sequence shown here is derived from an EMBL/GenBank/DDBJ whole genome shotgun (WGS) entry which is preliminary data.</text>
</comment>
<evidence type="ECO:0000313" key="1">
    <source>
        <dbReference type="EMBL" id="RGQ05891.1"/>
    </source>
</evidence>
<name>A0A411ZST8_9FIRM</name>
<sequence>MSKGTVESLAGFFISDLNIDCATAVRKAIEHLNEGCTFDYVVDGFREWYGINIDSEYLQSILYEADDLLLPKAREQNAIFSLLEKEVPRDEEKLISRICNTNMGMDTRILIICTEKFLIMLTVIYVNLCITRWSAVCAKITTK</sequence>
<accession>A0A411ZST8</accession>
<protein>
    <submittedName>
        <fullName evidence="1">Uncharacterized protein</fullName>
    </submittedName>
</protein>
<dbReference type="RefSeq" id="WP_118044493.1">
    <property type="nucleotide sequence ID" value="NZ_QRSS01000005.1"/>
</dbReference>
<organism evidence="1 2">
    <name type="scientific">Blautia obeum</name>
    <dbReference type="NCBI Taxonomy" id="40520"/>
    <lineage>
        <taxon>Bacteria</taxon>
        <taxon>Bacillati</taxon>
        <taxon>Bacillota</taxon>
        <taxon>Clostridia</taxon>
        <taxon>Lachnospirales</taxon>
        <taxon>Lachnospiraceae</taxon>
        <taxon>Blautia</taxon>
    </lineage>
</organism>
<evidence type="ECO:0000313" key="2">
    <source>
        <dbReference type="Proteomes" id="UP000283585"/>
    </source>
</evidence>
<dbReference type="AlphaFoldDB" id="A0A411ZST8"/>
<gene>
    <name evidence="1" type="ORF">DWZ12_05330</name>
</gene>
<dbReference type="EMBL" id="QRSS01000005">
    <property type="protein sequence ID" value="RGQ05891.1"/>
    <property type="molecule type" value="Genomic_DNA"/>
</dbReference>